<accession>A0A540X9I4</accession>
<proteinExistence type="predicted"/>
<evidence type="ECO:0000313" key="1">
    <source>
        <dbReference type="EMBL" id="TQF17951.1"/>
    </source>
</evidence>
<dbReference type="AlphaFoldDB" id="A0A540X9I4"/>
<evidence type="ECO:0000313" key="2">
    <source>
        <dbReference type="Proteomes" id="UP000315369"/>
    </source>
</evidence>
<keyword evidence="2" id="KW-1185">Reference proteome</keyword>
<protein>
    <recommendedName>
        <fullName evidence="3">Lipoprotein LpqB beta-propeller domain-containing protein</fullName>
    </recommendedName>
</protein>
<sequence>MSSLPLALRPWAESLALFPEELALHLGPFVARLSAAMGAMRPRGEAEGGEPQGYDGITRRGSFDRLLVSEWLWALEAPDELVRRAAYGELSFLKPAFRQPQDARRTVVLLDAGPDQLGNPRIAHLALLIVMARRAHAAGAAFAWGVLQAPPERGTFSDVTPSVLLSWLAARDVEPPTAERLAAWHEALALGDAPAESWLVGSARLARLPGAEKLSRIEVAEVLAPGERKLMVDVRPASRAARSVVLDLPPPDDSIRLLRDPFQSRVAEPVSRSGLPNATTFNFSPDGLRVVRFHADGTASAMAIPDSSTFTVPRPRRMKPQPGQTMLAAGWRSHGGLLTLMEREDRYILHGALKRTPPPADAGGPRVQSGWWKPGYVPELPSAIPAPGRLFSWRDRHGEVVLLLTRTGGLFLVYQVAAEHRVELVALDHPVTAMAMVHDKLVYVRGGSSVSVGSQLERLRSGPLTPSHRGKPVYVMPPTEDKTLPLRTTLHVVGVDGSTSMMLESREAEAFFGYVPGVAVPRDSGLLAVRHGPAVWRLFLDGAVQEMAMPLSFKVVGVGGCHMAPGEAGLVVLGPDERALSWFGAKGLHLLARASAPVVHAEVRHNAPLLGWLTRTGEFVLMNLLDGRVVYRATEEGP</sequence>
<organism evidence="1 2">
    <name type="scientific">Myxococcus llanfairpwllgwyngyllgogerychwyrndrobwllllantysiliogogogochensis</name>
    <dbReference type="NCBI Taxonomy" id="2590453"/>
    <lineage>
        <taxon>Bacteria</taxon>
        <taxon>Pseudomonadati</taxon>
        <taxon>Myxococcota</taxon>
        <taxon>Myxococcia</taxon>
        <taxon>Myxococcales</taxon>
        <taxon>Cystobacterineae</taxon>
        <taxon>Myxococcaceae</taxon>
        <taxon>Myxococcus</taxon>
    </lineage>
</organism>
<dbReference type="RefSeq" id="WP_141640467.1">
    <property type="nucleotide sequence ID" value="NZ_VIFM01000002.1"/>
</dbReference>
<dbReference type="EMBL" id="VIFM01000002">
    <property type="protein sequence ID" value="TQF17951.1"/>
    <property type="molecule type" value="Genomic_DNA"/>
</dbReference>
<gene>
    <name evidence="1" type="ORF">FJV41_00980</name>
</gene>
<dbReference type="Proteomes" id="UP000315369">
    <property type="component" value="Unassembled WGS sequence"/>
</dbReference>
<evidence type="ECO:0008006" key="3">
    <source>
        <dbReference type="Google" id="ProtNLM"/>
    </source>
</evidence>
<reference evidence="1 2" key="1">
    <citation type="submission" date="2019-06" db="EMBL/GenBank/DDBJ databases">
        <authorList>
            <person name="Livingstone P."/>
            <person name="Whitworth D."/>
        </authorList>
    </citation>
    <scope>NUCLEOTIDE SEQUENCE [LARGE SCALE GENOMIC DNA]</scope>
    <source>
        <strain evidence="1 2">AM401</strain>
    </source>
</reference>
<dbReference type="OrthoDB" id="8593417at2"/>
<comment type="caution">
    <text evidence="1">The sequence shown here is derived from an EMBL/GenBank/DDBJ whole genome shotgun (WGS) entry which is preliminary data.</text>
</comment>
<name>A0A540X9I4_9BACT</name>